<evidence type="ECO:0000256" key="3">
    <source>
        <dbReference type="ARBA" id="ARBA00022695"/>
    </source>
</evidence>
<protein>
    <recommendedName>
        <fullName evidence="13">Reverse transcriptase domain-containing protein</fullName>
    </recommendedName>
</protein>
<dbReference type="GO" id="GO:0004190">
    <property type="term" value="F:aspartic-type endopeptidase activity"/>
    <property type="evidence" value="ECO:0007669"/>
    <property type="project" value="InterPro"/>
</dbReference>
<dbReference type="Pfam" id="PF17919">
    <property type="entry name" value="RT_RNaseH_2"/>
    <property type="match status" value="1"/>
</dbReference>
<dbReference type="InterPro" id="IPR000477">
    <property type="entry name" value="RT_dom"/>
</dbReference>
<name>A0AAD5ZPF1_9POAL</name>
<gene>
    <name evidence="14" type="ORF">LUZ61_005149</name>
</gene>
<dbReference type="PROSITE" id="PS50878">
    <property type="entry name" value="RT_POL"/>
    <property type="match status" value="1"/>
</dbReference>
<feature type="coiled-coil region" evidence="12">
    <location>
        <begin position="15"/>
        <end position="57"/>
    </location>
</feature>
<dbReference type="EMBL" id="JAMRDG010000001">
    <property type="protein sequence ID" value="KAJ3701444.1"/>
    <property type="molecule type" value="Genomic_DNA"/>
</dbReference>
<dbReference type="InterPro" id="IPR001969">
    <property type="entry name" value="Aspartic_peptidase_AS"/>
</dbReference>
<dbReference type="Gene3D" id="2.40.70.10">
    <property type="entry name" value="Acid Proteases"/>
    <property type="match status" value="1"/>
</dbReference>
<sequence length="987" mass="113189">MTSARANSAVNTAAIEEMKTHLSQLQVEIEKVAKESADRGAQEISQLREQIAEAMKEQSEFVHRSVNERLSRFEELFERSLRSKEKEPVQEPPVASNIASTSMGVLGARPQANLDQGNRRVPEMFETRFNEQLFNGDGFRREQNGVRTVLPQIQLPKTDFPTFDGTDPSDWLMKCYYYFDIYQIPPDLKTRMAVLKFVGEASAWYRHFRLGTDNPPWEIFVEEVFARFSENATQELIGEFKRLHQFGKVTDYIKQFDNVRGRLMYERPYIPADFYVSSFIEGLREELRAMVTMFSPKTLNDAYKFAKQAELFQEGQYKRLKYNNRPPALLTYPKSKELDEKKAIVPVNTIKYGQNSGGYRNTLYEQKKAQGLCVKCDAKWHPGHQCAKTVHMLMGHEVDKIEGEFEVMYEDDSAGGEPVVEQEPIEEAVISLFTANDARKVKNMKFKGLVGKMPVCALIDSGSTNSFINPAILEAQNVSITKTTPMSVIVANGERMATDSVCNALTFSIQGHEFQKDMRVLDVKGYDLILGLDWLNELGPMLIDWKKGTIKFQKGKQEVKLQVCDEVAEVRMCQGELNLEQELQEGSEVLIAHLFLTEDENKGITTSIIEINKILECYSDVFAEPTMLPPHRDIDHQISLLPNTQPINQRPYRHSYFQKLELEKIIEELLSNKFIQPSSSPFSSPVILVKKKDQTWRMCIDYRKLNACTVKNRFPIPIIEDLLDELNGSKVFSKIDLRSGYHQIRMHPDDIYKTAFKTHEGHYEFTVMPFGLTNAPATFQALMNQVFKSILRKFVLVFFDDILIYSADMETHKKHLTLVLDLLREKKLFAKRSKCEFGLNQIEYLGHIISHSGVATDHKKIEAMQNWPSPKSVRELRDFLGLTGYYRRFIKNYGCISKPLTDQLKKNSFKWNKEAEAAFEQLKNAMTSAPVLAMPNFHQPFTVETDASDKGLGAVLMQNKKPIAFLSKAWDLNHRASPPMKKSSLHC</sequence>
<dbReference type="Gene3D" id="3.10.10.10">
    <property type="entry name" value="HIV Type 1 Reverse Transcriptase, subunit A, domain 1"/>
    <property type="match status" value="1"/>
</dbReference>
<keyword evidence="12" id="KW-0175">Coiled coil</keyword>
<evidence type="ECO:0000313" key="15">
    <source>
        <dbReference type="Proteomes" id="UP001210211"/>
    </source>
</evidence>
<organism evidence="14 15">
    <name type="scientific">Rhynchospora tenuis</name>
    <dbReference type="NCBI Taxonomy" id="198213"/>
    <lineage>
        <taxon>Eukaryota</taxon>
        <taxon>Viridiplantae</taxon>
        <taxon>Streptophyta</taxon>
        <taxon>Embryophyta</taxon>
        <taxon>Tracheophyta</taxon>
        <taxon>Spermatophyta</taxon>
        <taxon>Magnoliopsida</taxon>
        <taxon>Liliopsida</taxon>
        <taxon>Poales</taxon>
        <taxon>Cyperaceae</taxon>
        <taxon>Cyperoideae</taxon>
        <taxon>Rhynchosporeae</taxon>
        <taxon>Rhynchospora</taxon>
    </lineage>
</organism>
<dbReference type="SUPFAM" id="SSF56672">
    <property type="entry name" value="DNA/RNA polymerases"/>
    <property type="match status" value="1"/>
</dbReference>
<evidence type="ECO:0000313" key="14">
    <source>
        <dbReference type="EMBL" id="KAJ3701444.1"/>
    </source>
</evidence>
<proteinExistence type="predicted"/>
<dbReference type="Pfam" id="PF19259">
    <property type="entry name" value="Ty3_capsid"/>
    <property type="match status" value="1"/>
</dbReference>
<evidence type="ECO:0000256" key="5">
    <source>
        <dbReference type="ARBA" id="ARBA00022759"/>
    </source>
</evidence>
<keyword evidence="9" id="KW-0229">DNA integration</keyword>
<evidence type="ECO:0000256" key="11">
    <source>
        <dbReference type="ARBA" id="ARBA00023268"/>
    </source>
</evidence>
<evidence type="ECO:0000256" key="6">
    <source>
        <dbReference type="ARBA" id="ARBA00022801"/>
    </source>
</evidence>
<dbReference type="Proteomes" id="UP001210211">
    <property type="component" value="Unassembled WGS sequence"/>
</dbReference>
<dbReference type="Gene3D" id="3.30.70.270">
    <property type="match status" value="2"/>
</dbReference>
<keyword evidence="7" id="KW-0460">Magnesium</keyword>
<dbReference type="PANTHER" id="PTHR37984">
    <property type="entry name" value="PROTEIN CBG26694"/>
    <property type="match status" value="1"/>
</dbReference>
<dbReference type="GO" id="GO:0006508">
    <property type="term" value="P:proteolysis"/>
    <property type="evidence" value="ECO:0007669"/>
    <property type="project" value="UniProtKB-KW"/>
</dbReference>
<dbReference type="CDD" id="cd01647">
    <property type="entry name" value="RT_LTR"/>
    <property type="match status" value="1"/>
</dbReference>
<evidence type="ECO:0000259" key="13">
    <source>
        <dbReference type="PROSITE" id="PS50878"/>
    </source>
</evidence>
<dbReference type="InterPro" id="IPR043502">
    <property type="entry name" value="DNA/RNA_pol_sf"/>
</dbReference>
<keyword evidence="3" id="KW-0548">Nucleotidyltransferase</keyword>
<evidence type="ECO:0000256" key="9">
    <source>
        <dbReference type="ARBA" id="ARBA00022908"/>
    </source>
</evidence>
<dbReference type="GO" id="GO:0003723">
    <property type="term" value="F:RNA binding"/>
    <property type="evidence" value="ECO:0007669"/>
    <property type="project" value="UniProtKB-KW"/>
</dbReference>
<accession>A0AAD5ZPF1</accession>
<dbReference type="PROSITE" id="PS00141">
    <property type="entry name" value="ASP_PROTEASE"/>
    <property type="match status" value="1"/>
</dbReference>
<feature type="domain" description="Reverse transcriptase" evidence="13">
    <location>
        <begin position="670"/>
        <end position="849"/>
    </location>
</feature>
<dbReference type="InterPro" id="IPR041577">
    <property type="entry name" value="RT_RNaseH_2"/>
</dbReference>
<evidence type="ECO:0000256" key="2">
    <source>
        <dbReference type="ARBA" id="ARBA00022679"/>
    </source>
</evidence>
<keyword evidence="11" id="KW-0511">Multifunctional enzyme</keyword>
<keyword evidence="5" id="KW-0255">Endonuclease</keyword>
<dbReference type="GO" id="GO:0004519">
    <property type="term" value="F:endonuclease activity"/>
    <property type="evidence" value="ECO:0007669"/>
    <property type="project" value="UniProtKB-KW"/>
</dbReference>
<dbReference type="CDD" id="cd00303">
    <property type="entry name" value="retropepsin_like"/>
    <property type="match status" value="1"/>
</dbReference>
<keyword evidence="6" id="KW-0378">Hydrolase</keyword>
<evidence type="ECO:0000256" key="7">
    <source>
        <dbReference type="ARBA" id="ARBA00022842"/>
    </source>
</evidence>
<dbReference type="AlphaFoldDB" id="A0AAD5ZPF1"/>
<keyword evidence="15" id="KW-1185">Reference proteome</keyword>
<dbReference type="InterPro" id="IPR043128">
    <property type="entry name" value="Rev_trsase/Diguanyl_cyclase"/>
</dbReference>
<evidence type="ECO:0000256" key="10">
    <source>
        <dbReference type="ARBA" id="ARBA00022918"/>
    </source>
</evidence>
<evidence type="ECO:0000256" key="4">
    <source>
        <dbReference type="ARBA" id="ARBA00022722"/>
    </source>
</evidence>
<evidence type="ECO:0000256" key="12">
    <source>
        <dbReference type="SAM" id="Coils"/>
    </source>
</evidence>
<evidence type="ECO:0000256" key="1">
    <source>
        <dbReference type="ARBA" id="ARBA00022670"/>
    </source>
</evidence>
<dbReference type="GO" id="GO:0015074">
    <property type="term" value="P:DNA integration"/>
    <property type="evidence" value="ECO:0007669"/>
    <property type="project" value="UniProtKB-KW"/>
</dbReference>
<keyword evidence="4" id="KW-0540">Nuclease</keyword>
<reference evidence="14 15" key="1">
    <citation type="journal article" date="2022" name="Cell">
        <title>Repeat-based holocentromeres influence genome architecture and karyotype evolution.</title>
        <authorList>
            <person name="Hofstatter P.G."/>
            <person name="Thangavel G."/>
            <person name="Lux T."/>
            <person name="Neumann P."/>
            <person name="Vondrak T."/>
            <person name="Novak P."/>
            <person name="Zhang M."/>
            <person name="Costa L."/>
            <person name="Castellani M."/>
            <person name="Scott A."/>
            <person name="Toegelov H."/>
            <person name="Fuchs J."/>
            <person name="Mata-Sucre Y."/>
            <person name="Dias Y."/>
            <person name="Vanzela A.L.L."/>
            <person name="Huettel B."/>
            <person name="Almeida C.C.S."/>
            <person name="Simkova H."/>
            <person name="Souza G."/>
            <person name="Pedrosa-Harand A."/>
            <person name="Macas J."/>
            <person name="Mayer K.F.X."/>
            <person name="Houben A."/>
            <person name="Marques A."/>
        </authorList>
    </citation>
    <scope>NUCLEOTIDE SEQUENCE [LARGE SCALE GENOMIC DNA]</scope>
    <source>
        <strain evidence="14">RhyTen1mFocal</strain>
    </source>
</reference>
<comment type="caution">
    <text evidence="14">The sequence shown here is derived from an EMBL/GenBank/DDBJ whole genome shotgun (WGS) entry which is preliminary data.</text>
</comment>
<keyword evidence="8" id="KW-0694">RNA-binding</keyword>
<dbReference type="FunFam" id="3.10.10.10:FF:000007">
    <property type="entry name" value="Retrovirus-related Pol polyprotein from transposon 17.6-like Protein"/>
    <property type="match status" value="1"/>
</dbReference>
<dbReference type="Pfam" id="PF08284">
    <property type="entry name" value="RVP_2"/>
    <property type="match status" value="1"/>
</dbReference>
<evidence type="ECO:0000256" key="8">
    <source>
        <dbReference type="ARBA" id="ARBA00022884"/>
    </source>
</evidence>
<keyword evidence="1" id="KW-0645">Protease</keyword>
<dbReference type="InterPro" id="IPR045358">
    <property type="entry name" value="Ty3_capsid"/>
</dbReference>
<dbReference type="InterPro" id="IPR021109">
    <property type="entry name" value="Peptidase_aspartic_dom_sf"/>
</dbReference>
<dbReference type="PANTHER" id="PTHR37984:SF5">
    <property type="entry name" value="PROTEIN NYNRIN-LIKE"/>
    <property type="match status" value="1"/>
</dbReference>
<dbReference type="Pfam" id="PF00078">
    <property type="entry name" value="RVT_1"/>
    <property type="match status" value="1"/>
</dbReference>
<keyword evidence="10" id="KW-0695">RNA-directed DNA polymerase</keyword>
<dbReference type="InterPro" id="IPR050951">
    <property type="entry name" value="Retrovirus_Pol_polyprotein"/>
</dbReference>
<dbReference type="GO" id="GO:0003964">
    <property type="term" value="F:RNA-directed DNA polymerase activity"/>
    <property type="evidence" value="ECO:0007669"/>
    <property type="project" value="UniProtKB-KW"/>
</dbReference>
<dbReference type="SUPFAM" id="SSF50630">
    <property type="entry name" value="Acid proteases"/>
    <property type="match status" value="1"/>
</dbReference>
<keyword evidence="2" id="KW-0808">Transferase</keyword>
<dbReference type="FunFam" id="3.30.70.270:FF:000020">
    <property type="entry name" value="Transposon Tf2-6 polyprotein-like Protein"/>
    <property type="match status" value="1"/>
</dbReference>